<organism evidence="3 4">
    <name type="scientific">Pedobacter metabolipauper</name>
    <dbReference type="NCBI Taxonomy" id="425513"/>
    <lineage>
        <taxon>Bacteria</taxon>
        <taxon>Pseudomonadati</taxon>
        <taxon>Bacteroidota</taxon>
        <taxon>Sphingobacteriia</taxon>
        <taxon>Sphingobacteriales</taxon>
        <taxon>Sphingobacteriaceae</taxon>
        <taxon>Pedobacter</taxon>
    </lineage>
</organism>
<dbReference type="Gene3D" id="1.10.260.40">
    <property type="entry name" value="lambda repressor-like DNA-binding domains"/>
    <property type="match status" value="1"/>
</dbReference>
<dbReference type="CDD" id="cd00093">
    <property type="entry name" value="HTH_XRE"/>
    <property type="match status" value="1"/>
</dbReference>
<sequence>MDRSNVEEIAQLVKAHRLQKKYTQQELSVIAGISLRSIQRIENAEVLPRMYTLKMLSDHLGFTLEHTEKVETVIPAGLNVIQKGILSLSTALLLFLLAGAYVFQSPRRFPETEFELFLYVAGVLSLYTGIMLKLWK</sequence>
<comment type="caution">
    <text evidence="3">The sequence shown here is derived from an EMBL/GenBank/DDBJ whole genome shotgun (WGS) entry which is preliminary data.</text>
</comment>
<keyword evidence="1" id="KW-0472">Membrane</keyword>
<keyword evidence="4" id="KW-1185">Reference proteome</keyword>
<dbReference type="SUPFAM" id="SSF47413">
    <property type="entry name" value="lambda repressor-like DNA-binding domains"/>
    <property type="match status" value="1"/>
</dbReference>
<name>A0A4V3D1F9_9SPHI</name>
<dbReference type="SMART" id="SM00530">
    <property type="entry name" value="HTH_XRE"/>
    <property type="match status" value="1"/>
</dbReference>
<gene>
    <name evidence="3" type="ORF">ATK78_0167</name>
</gene>
<reference evidence="3 4" key="1">
    <citation type="submission" date="2019-03" db="EMBL/GenBank/DDBJ databases">
        <title>Genomic Encyclopedia of Archaeal and Bacterial Type Strains, Phase II (KMG-II): from individual species to whole genera.</title>
        <authorList>
            <person name="Goeker M."/>
        </authorList>
    </citation>
    <scope>NUCLEOTIDE SEQUENCE [LARGE SCALE GENOMIC DNA]</scope>
    <source>
        <strain evidence="3 4">DSM 19035</strain>
    </source>
</reference>
<evidence type="ECO:0000256" key="1">
    <source>
        <dbReference type="SAM" id="Phobius"/>
    </source>
</evidence>
<feature type="domain" description="HTH cro/C1-type" evidence="2">
    <location>
        <begin position="13"/>
        <end position="67"/>
    </location>
</feature>
<dbReference type="InterPro" id="IPR010982">
    <property type="entry name" value="Lambda_DNA-bd_dom_sf"/>
</dbReference>
<dbReference type="GO" id="GO:0003677">
    <property type="term" value="F:DNA binding"/>
    <property type="evidence" value="ECO:0007669"/>
    <property type="project" value="InterPro"/>
</dbReference>
<dbReference type="Proteomes" id="UP000295620">
    <property type="component" value="Unassembled WGS sequence"/>
</dbReference>
<dbReference type="RefSeq" id="WP_133574163.1">
    <property type="nucleotide sequence ID" value="NZ_SNYC01000003.1"/>
</dbReference>
<dbReference type="PROSITE" id="PS50943">
    <property type="entry name" value="HTH_CROC1"/>
    <property type="match status" value="1"/>
</dbReference>
<feature type="transmembrane region" description="Helical" evidence="1">
    <location>
        <begin position="85"/>
        <end position="104"/>
    </location>
</feature>
<protein>
    <submittedName>
        <fullName evidence="3">Helix-turn-helix protein</fullName>
    </submittedName>
</protein>
<keyword evidence="1" id="KW-0812">Transmembrane</keyword>
<accession>A0A4V3D1F9</accession>
<proteinExistence type="predicted"/>
<evidence type="ECO:0000313" key="4">
    <source>
        <dbReference type="Proteomes" id="UP000295620"/>
    </source>
</evidence>
<evidence type="ECO:0000313" key="3">
    <source>
        <dbReference type="EMBL" id="TDQ11053.1"/>
    </source>
</evidence>
<dbReference type="AlphaFoldDB" id="A0A4V3D1F9"/>
<dbReference type="EMBL" id="SNYC01000003">
    <property type="protein sequence ID" value="TDQ11053.1"/>
    <property type="molecule type" value="Genomic_DNA"/>
</dbReference>
<dbReference type="OrthoDB" id="1357763at2"/>
<keyword evidence="1" id="KW-1133">Transmembrane helix</keyword>
<evidence type="ECO:0000259" key="2">
    <source>
        <dbReference type="PROSITE" id="PS50943"/>
    </source>
</evidence>
<dbReference type="Pfam" id="PF01381">
    <property type="entry name" value="HTH_3"/>
    <property type="match status" value="1"/>
</dbReference>
<feature type="transmembrane region" description="Helical" evidence="1">
    <location>
        <begin position="116"/>
        <end position="135"/>
    </location>
</feature>
<dbReference type="InterPro" id="IPR001387">
    <property type="entry name" value="Cro/C1-type_HTH"/>
</dbReference>